<keyword evidence="2" id="KW-1185">Reference proteome</keyword>
<accession>A0ABY5LFT8</accession>
<name>A0ABY5LFT8_9VIBR</name>
<organism evidence="1 2">
    <name type="scientific">Vibrio japonicus</name>
    <dbReference type="NCBI Taxonomy" id="1824638"/>
    <lineage>
        <taxon>Bacteria</taxon>
        <taxon>Pseudomonadati</taxon>
        <taxon>Pseudomonadota</taxon>
        <taxon>Gammaproteobacteria</taxon>
        <taxon>Vibrionales</taxon>
        <taxon>Vibrionaceae</taxon>
        <taxon>Vibrio</taxon>
    </lineage>
</organism>
<evidence type="ECO:0000313" key="1">
    <source>
        <dbReference type="EMBL" id="UUM29937.1"/>
    </source>
</evidence>
<evidence type="ECO:0008006" key="3">
    <source>
        <dbReference type="Google" id="ProtNLM"/>
    </source>
</evidence>
<dbReference type="EMBL" id="CP102096">
    <property type="protein sequence ID" value="UUM29937.1"/>
    <property type="molecule type" value="Genomic_DNA"/>
</dbReference>
<proteinExistence type="predicted"/>
<gene>
    <name evidence="1" type="ORF">NP165_09460</name>
</gene>
<reference evidence="1" key="1">
    <citation type="submission" date="2022-07" db="EMBL/GenBank/DDBJ databases">
        <title>Complete genome of Vibrio japonicus strain JCM 31412T and phylogenomic assessment of the Nereis clade of the genus Vibrio.</title>
        <authorList>
            <person name="Shlafstein M.D."/>
            <person name="Emsley S.A."/>
            <person name="Ushijima B."/>
            <person name="Videau P."/>
            <person name="Saw J.H."/>
        </authorList>
    </citation>
    <scope>NUCLEOTIDE SEQUENCE</scope>
    <source>
        <strain evidence="1">JCM 31412</strain>
    </source>
</reference>
<evidence type="ECO:0000313" key="2">
    <source>
        <dbReference type="Proteomes" id="UP001058602"/>
    </source>
</evidence>
<protein>
    <recommendedName>
        <fullName evidence="3">Type 4 fimbrial biogenesis protein PilX N-terminal domain-containing protein</fullName>
    </recommendedName>
</protein>
<dbReference type="Proteomes" id="UP001058602">
    <property type="component" value="Chromosome 1"/>
</dbReference>
<dbReference type="RefSeq" id="WP_257083726.1">
    <property type="nucleotide sequence ID" value="NZ_CP102096.1"/>
</dbReference>
<sequence>MILKARQRGYVALLVTSVILLLALIISLALSKSVFYQIKVAQNEVKMRKSHWKAEAGLECAYSINKLYKTTLPTDQDYSSCDLSTLTVTQSITNPEHFLVSSTADTVTLKKQIKVSGRTTGAIQARSDLKLMGSYTFTPEFVEPDTCISVRFQHKLSLAGGFVTKNPSGKICKSSQLTDTQRPDLCVDGQAQCDDSRGVNDYRLTMDPEHESHYIGDEKMFEDDFVYDEFLDPFESFFGYPRSQIATVKSDFEVISGSTSNCQELIKNAFASKNQVWVTGDCDLKDGQKLSASVIGSSPKVLVIENGLLTANGTNVFPGMIYHLFTSDIKSIDMTSRWSNLSTSAFLTGLSATEKSKLTFYSHGSFRPKGGYVFDTENGLSVFGSAVDLEFDAASIPNDIKKVSWVRGSWNDL</sequence>